<sequence length="230" mass="25292">MLTLCKDIKIISDQKPKDPSSLAHSFSDIHILAVDDSLIDRKVIERLLKTASYKVTTADTALRALEVLGVVDGTSGSAATNVRQAIQVNLILTDYCMPGMTGYDLLRRVKETSALKEIPVVIMSTEDVPDRISMCLADGAEEFILKPLRLADVKRLKAHVRQRSPPADIKELKSKLSSDPTCEDEQVQVKVSSEAVDTAAATVCPKRKTAPNDVQLDKNPPVKRPRLFDD</sequence>
<protein>
    <submittedName>
        <fullName evidence="1">Uncharacterized protein</fullName>
    </submittedName>
</protein>
<gene>
    <name evidence="1" type="ORF">O6H91_10G067500</name>
</gene>
<reference evidence="2" key="1">
    <citation type="journal article" date="2024" name="Proc. Natl. Acad. Sci. U.S.A.">
        <title>Extraordinary preservation of gene collinearity over three hundred million years revealed in homosporous lycophytes.</title>
        <authorList>
            <person name="Li C."/>
            <person name="Wickell D."/>
            <person name="Kuo L.Y."/>
            <person name="Chen X."/>
            <person name="Nie B."/>
            <person name="Liao X."/>
            <person name="Peng D."/>
            <person name="Ji J."/>
            <person name="Jenkins J."/>
            <person name="Williams M."/>
            <person name="Shu S."/>
            <person name="Plott C."/>
            <person name="Barry K."/>
            <person name="Rajasekar S."/>
            <person name="Grimwood J."/>
            <person name="Han X."/>
            <person name="Sun S."/>
            <person name="Hou Z."/>
            <person name="He W."/>
            <person name="Dai G."/>
            <person name="Sun C."/>
            <person name="Schmutz J."/>
            <person name="Leebens-Mack J.H."/>
            <person name="Li F.W."/>
            <person name="Wang L."/>
        </authorList>
    </citation>
    <scope>NUCLEOTIDE SEQUENCE [LARGE SCALE GENOMIC DNA]</scope>
    <source>
        <strain evidence="2">cv. PW_Plant_1</strain>
    </source>
</reference>
<evidence type="ECO:0000313" key="2">
    <source>
        <dbReference type="Proteomes" id="UP001162992"/>
    </source>
</evidence>
<comment type="caution">
    <text evidence="1">The sequence shown here is derived from an EMBL/GenBank/DDBJ whole genome shotgun (WGS) entry which is preliminary data.</text>
</comment>
<name>A0ACC2CIY1_DIPCM</name>
<dbReference type="EMBL" id="CM055101">
    <property type="protein sequence ID" value="KAJ7541622.1"/>
    <property type="molecule type" value="Genomic_DNA"/>
</dbReference>
<evidence type="ECO:0000313" key="1">
    <source>
        <dbReference type="EMBL" id="KAJ7541622.1"/>
    </source>
</evidence>
<proteinExistence type="predicted"/>
<dbReference type="Proteomes" id="UP001162992">
    <property type="component" value="Chromosome 10"/>
</dbReference>
<organism evidence="1 2">
    <name type="scientific">Diphasiastrum complanatum</name>
    <name type="common">Issler's clubmoss</name>
    <name type="synonym">Lycopodium complanatum</name>
    <dbReference type="NCBI Taxonomy" id="34168"/>
    <lineage>
        <taxon>Eukaryota</taxon>
        <taxon>Viridiplantae</taxon>
        <taxon>Streptophyta</taxon>
        <taxon>Embryophyta</taxon>
        <taxon>Tracheophyta</taxon>
        <taxon>Lycopodiopsida</taxon>
        <taxon>Lycopodiales</taxon>
        <taxon>Lycopodiaceae</taxon>
        <taxon>Lycopodioideae</taxon>
        <taxon>Diphasiastrum</taxon>
    </lineage>
</organism>
<keyword evidence="2" id="KW-1185">Reference proteome</keyword>
<accession>A0ACC2CIY1</accession>